<protein>
    <submittedName>
        <fullName evidence="1">Uncharacterized protein</fullName>
    </submittedName>
</protein>
<sequence>MQGGLAAANRERSDTAFEFSDACFQNRTCWIRDPAVAITLNLQIK</sequence>
<organism evidence="1">
    <name type="scientific">mine drainage metagenome</name>
    <dbReference type="NCBI Taxonomy" id="410659"/>
    <lineage>
        <taxon>unclassified sequences</taxon>
        <taxon>metagenomes</taxon>
        <taxon>ecological metagenomes</taxon>
    </lineage>
</organism>
<dbReference type="EMBL" id="MLJW01007078">
    <property type="protein sequence ID" value="OIQ65766.1"/>
    <property type="molecule type" value="Genomic_DNA"/>
</dbReference>
<accession>A0A1J5P3M3</accession>
<comment type="caution">
    <text evidence="1">The sequence shown here is derived from an EMBL/GenBank/DDBJ whole genome shotgun (WGS) entry which is preliminary data.</text>
</comment>
<dbReference type="AlphaFoldDB" id="A0A1J5P3M3"/>
<gene>
    <name evidence="1" type="ORF">GALL_526720</name>
</gene>
<evidence type="ECO:0000313" key="1">
    <source>
        <dbReference type="EMBL" id="OIQ65766.1"/>
    </source>
</evidence>
<reference evidence="1" key="1">
    <citation type="submission" date="2016-10" db="EMBL/GenBank/DDBJ databases">
        <title>Sequence of Gallionella enrichment culture.</title>
        <authorList>
            <person name="Poehlein A."/>
            <person name="Muehling M."/>
            <person name="Daniel R."/>
        </authorList>
    </citation>
    <scope>NUCLEOTIDE SEQUENCE</scope>
</reference>
<proteinExistence type="predicted"/>
<name>A0A1J5P3M3_9ZZZZ</name>